<dbReference type="Pfam" id="PF01636">
    <property type="entry name" value="APH"/>
    <property type="match status" value="1"/>
</dbReference>
<keyword evidence="2" id="KW-0418">Kinase</keyword>
<organism evidence="2 3">
    <name type="scientific">Actinoplanes lutulentus</name>
    <dbReference type="NCBI Taxonomy" id="1287878"/>
    <lineage>
        <taxon>Bacteria</taxon>
        <taxon>Bacillati</taxon>
        <taxon>Actinomycetota</taxon>
        <taxon>Actinomycetes</taxon>
        <taxon>Micromonosporales</taxon>
        <taxon>Micromonosporaceae</taxon>
        <taxon>Actinoplanes</taxon>
    </lineage>
</organism>
<dbReference type="RefSeq" id="WP_111653354.1">
    <property type="nucleotide sequence ID" value="NZ_JACHWI010000002.1"/>
</dbReference>
<dbReference type="OrthoDB" id="9797603at2"/>
<keyword evidence="3" id="KW-1185">Reference proteome</keyword>
<gene>
    <name evidence="2" type="ORF">B0I29_12022</name>
</gene>
<feature type="domain" description="Aminoglycoside phosphotransferase" evidence="1">
    <location>
        <begin position="78"/>
        <end position="261"/>
    </location>
</feature>
<dbReference type="InterPro" id="IPR002575">
    <property type="entry name" value="Aminoglycoside_PTrfase"/>
</dbReference>
<sequence length="299" mass="32354">MSIDVATVRKLVRTQFPEWAHLDVRQVPSHGTVNAIFRIGDGLTARFPLTGGNNPSPAEIQEIRIGLQSEVYASKRLLGRTRFATPAPVALGEPGPGFALPWTVQTWLPGTVATDADPGDSVEFAHDLVELITELRAAGTEGDTFHGPGRGGVLADHDAGVQANLTASERLLRVPKLRTLWDAMRELPRGSDPDVMTHSDLMPGNVLVTEGRLDGVLDVGGFGPAEPALELIGAWHLLEAGPRKIVREGLNCDDAEWARGQAWAFEQSMGLVWFYEHTNPVMSGIGRRTLDRILADPAV</sequence>
<dbReference type="InterPro" id="IPR011009">
    <property type="entry name" value="Kinase-like_dom_sf"/>
</dbReference>
<name>A0A327Z1G2_9ACTN</name>
<evidence type="ECO:0000313" key="3">
    <source>
        <dbReference type="Proteomes" id="UP000249341"/>
    </source>
</evidence>
<dbReference type="InterPro" id="IPR051678">
    <property type="entry name" value="AGP_Transferase"/>
</dbReference>
<dbReference type="Gene3D" id="3.30.200.20">
    <property type="entry name" value="Phosphorylase Kinase, domain 1"/>
    <property type="match status" value="1"/>
</dbReference>
<dbReference type="AlphaFoldDB" id="A0A327Z1G2"/>
<dbReference type="EMBL" id="QLMJ01000020">
    <property type="protein sequence ID" value="RAK28255.1"/>
    <property type="molecule type" value="Genomic_DNA"/>
</dbReference>
<keyword evidence="2" id="KW-0808">Transferase</keyword>
<reference evidence="2 3" key="1">
    <citation type="submission" date="2018-06" db="EMBL/GenBank/DDBJ databases">
        <title>Genomic Encyclopedia of Type Strains, Phase III (KMG-III): the genomes of soil and plant-associated and newly described type strains.</title>
        <authorList>
            <person name="Whitman W."/>
        </authorList>
    </citation>
    <scope>NUCLEOTIDE SEQUENCE [LARGE SCALE GENOMIC DNA]</scope>
    <source>
        <strain evidence="2 3">CGMCC 4.7090</strain>
    </source>
</reference>
<evidence type="ECO:0000259" key="1">
    <source>
        <dbReference type="Pfam" id="PF01636"/>
    </source>
</evidence>
<evidence type="ECO:0000313" key="2">
    <source>
        <dbReference type="EMBL" id="RAK28255.1"/>
    </source>
</evidence>
<comment type="caution">
    <text evidence="2">The sequence shown here is derived from an EMBL/GenBank/DDBJ whole genome shotgun (WGS) entry which is preliminary data.</text>
</comment>
<dbReference type="CDD" id="cd05155">
    <property type="entry name" value="APH_ChoK_like_1"/>
    <property type="match status" value="1"/>
</dbReference>
<dbReference type="Proteomes" id="UP000249341">
    <property type="component" value="Unassembled WGS sequence"/>
</dbReference>
<accession>A0A327Z1G2</accession>
<protein>
    <submittedName>
        <fullName evidence="2">Aminoglycoside phosphotransferase (APT) family kinase protein</fullName>
    </submittedName>
</protein>
<proteinExistence type="predicted"/>
<dbReference type="SUPFAM" id="SSF56112">
    <property type="entry name" value="Protein kinase-like (PK-like)"/>
    <property type="match status" value="1"/>
</dbReference>
<dbReference type="Gene3D" id="3.90.1200.10">
    <property type="match status" value="1"/>
</dbReference>
<dbReference type="PANTHER" id="PTHR21310:SF42">
    <property type="entry name" value="BIFUNCTIONAL AAC_APH"/>
    <property type="match status" value="1"/>
</dbReference>
<dbReference type="PANTHER" id="PTHR21310">
    <property type="entry name" value="AMINOGLYCOSIDE PHOSPHOTRANSFERASE-RELATED-RELATED"/>
    <property type="match status" value="1"/>
</dbReference>
<dbReference type="GO" id="GO:0016301">
    <property type="term" value="F:kinase activity"/>
    <property type="evidence" value="ECO:0007669"/>
    <property type="project" value="UniProtKB-KW"/>
</dbReference>